<evidence type="ECO:0000313" key="2">
    <source>
        <dbReference type="Ensembl" id="ENSCINP00000036166.1"/>
    </source>
</evidence>
<reference evidence="2" key="3">
    <citation type="submission" date="2025-08" db="UniProtKB">
        <authorList>
            <consortium name="Ensembl"/>
        </authorList>
    </citation>
    <scope>IDENTIFICATION</scope>
</reference>
<reference evidence="2" key="2">
    <citation type="journal article" date="2008" name="Genome Biol.">
        <title>Improved genome assembly and evidence-based global gene model set for the chordate Ciona intestinalis: new insight into intron and operon populations.</title>
        <authorList>
            <person name="Satou Y."/>
            <person name="Mineta K."/>
            <person name="Ogasawara M."/>
            <person name="Sasakura Y."/>
            <person name="Shoguchi E."/>
            <person name="Ueno K."/>
            <person name="Yamada L."/>
            <person name="Matsumoto J."/>
            <person name="Wasserscheid J."/>
            <person name="Dewar K."/>
            <person name="Wiley G.B."/>
            <person name="Macmil S.L."/>
            <person name="Roe B.A."/>
            <person name="Zeller R.W."/>
            <person name="Hastings K.E."/>
            <person name="Lemaire P."/>
            <person name="Lindquist E."/>
            <person name="Endo T."/>
            <person name="Hotta K."/>
            <person name="Inaba K."/>
        </authorList>
    </citation>
    <scope>NUCLEOTIDE SEQUENCE [LARGE SCALE GENOMIC DNA]</scope>
    <source>
        <strain evidence="2">wild type</strain>
    </source>
</reference>
<evidence type="ECO:0000256" key="1">
    <source>
        <dbReference type="SAM" id="MobiDB-lite"/>
    </source>
</evidence>
<proteinExistence type="predicted"/>
<accession>H2Y2N1</accession>
<dbReference type="Ensembl" id="ENSCINT00000031317.1">
    <property type="protein sequence ID" value="ENSCINP00000036166.1"/>
    <property type="gene ID" value="ENSCING00000021201.1"/>
</dbReference>
<dbReference type="InParanoid" id="H2Y2N1"/>
<dbReference type="EMBL" id="EAAA01000146">
    <property type="status" value="NOT_ANNOTATED_CDS"/>
    <property type="molecule type" value="Genomic_DNA"/>
</dbReference>
<dbReference type="HOGENOM" id="CLU_2628150_0_0_1"/>
<dbReference type="Proteomes" id="UP000008144">
    <property type="component" value="Chromosome 1"/>
</dbReference>
<name>H2Y2N1_CIOIN</name>
<sequence>MSRLHLQKQKFPSQHLPEHPHSPAPCSYHLFPHFSVKCLQNYHCLIFHHFFSLSFQQLVLYLSPYSHLHLQHLVLLFL</sequence>
<organism evidence="2 3">
    <name type="scientific">Ciona intestinalis</name>
    <name type="common">Transparent sea squirt</name>
    <name type="synonym">Ascidia intestinalis</name>
    <dbReference type="NCBI Taxonomy" id="7719"/>
    <lineage>
        <taxon>Eukaryota</taxon>
        <taxon>Metazoa</taxon>
        <taxon>Chordata</taxon>
        <taxon>Tunicata</taxon>
        <taxon>Ascidiacea</taxon>
        <taxon>Phlebobranchia</taxon>
        <taxon>Cionidae</taxon>
        <taxon>Ciona</taxon>
    </lineage>
</organism>
<dbReference type="AlphaFoldDB" id="H2Y2N1"/>
<evidence type="ECO:0000313" key="3">
    <source>
        <dbReference type="Proteomes" id="UP000008144"/>
    </source>
</evidence>
<reference evidence="3" key="1">
    <citation type="journal article" date="2002" name="Science">
        <title>The draft genome of Ciona intestinalis: insights into chordate and vertebrate origins.</title>
        <authorList>
            <person name="Dehal P."/>
            <person name="Satou Y."/>
            <person name="Campbell R.K."/>
            <person name="Chapman J."/>
            <person name="Degnan B."/>
            <person name="De Tomaso A."/>
            <person name="Davidson B."/>
            <person name="Di Gregorio A."/>
            <person name="Gelpke M."/>
            <person name="Goodstein D.M."/>
            <person name="Harafuji N."/>
            <person name="Hastings K.E."/>
            <person name="Ho I."/>
            <person name="Hotta K."/>
            <person name="Huang W."/>
            <person name="Kawashima T."/>
            <person name="Lemaire P."/>
            <person name="Martinez D."/>
            <person name="Meinertzhagen I.A."/>
            <person name="Necula S."/>
            <person name="Nonaka M."/>
            <person name="Putnam N."/>
            <person name="Rash S."/>
            <person name="Saiga H."/>
            <person name="Satake M."/>
            <person name="Terry A."/>
            <person name="Yamada L."/>
            <person name="Wang H.G."/>
            <person name="Awazu S."/>
            <person name="Azumi K."/>
            <person name="Boore J."/>
            <person name="Branno M."/>
            <person name="Chin-Bow S."/>
            <person name="DeSantis R."/>
            <person name="Doyle S."/>
            <person name="Francino P."/>
            <person name="Keys D.N."/>
            <person name="Haga S."/>
            <person name="Hayashi H."/>
            <person name="Hino K."/>
            <person name="Imai K.S."/>
            <person name="Inaba K."/>
            <person name="Kano S."/>
            <person name="Kobayashi K."/>
            <person name="Kobayashi M."/>
            <person name="Lee B.I."/>
            <person name="Makabe K.W."/>
            <person name="Manohar C."/>
            <person name="Matassi G."/>
            <person name="Medina M."/>
            <person name="Mochizuki Y."/>
            <person name="Mount S."/>
            <person name="Morishita T."/>
            <person name="Miura S."/>
            <person name="Nakayama A."/>
            <person name="Nishizaka S."/>
            <person name="Nomoto H."/>
            <person name="Ohta F."/>
            <person name="Oishi K."/>
            <person name="Rigoutsos I."/>
            <person name="Sano M."/>
            <person name="Sasaki A."/>
            <person name="Sasakura Y."/>
            <person name="Shoguchi E."/>
            <person name="Shin-i T."/>
            <person name="Spagnuolo A."/>
            <person name="Stainier D."/>
            <person name="Suzuki M.M."/>
            <person name="Tassy O."/>
            <person name="Takatori N."/>
            <person name="Tokuoka M."/>
            <person name="Yagi K."/>
            <person name="Yoshizaki F."/>
            <person name="Wada S."/>
            <person name="Zhang C."/>
            <person name="Hyatt P.D."/>
            <person name="Larimer F."/>
            <person name="Detter C."/>
            <person name="Doggett N."/>
            <person name="Glavina T."/>
            <person name="Hawkins T."/>
            <person name="Richardson P."/>
            <person name="Lucas S."/>
            <person name="Kohara Y."/>
            <person name="Levine M."/>
            <person name="Satoh N."/>
            <person name="Rokhsar D.S."/>
        </authorList>
    </citation>
    <scope>NUCLEOTIDE SEQUENCE [LARGE SCALE GENOMIC DNA]</scope>
</reference>
<reference evidence="2" key="4">
    <citation type="submission" date="2025-09" db="UniProtKB">
        <authorList>
            <consortium name="Ensembl"/>
        </authorList>
    </citation>
    <scope>IDENTIFICATION</scope>
</reference>
<protein>
    <submittedName>
        <fullName evidence="2">Uncharacterized protein</fullName>
    </submittedName>
</protein>
<keyword evidence="3" id="KW-1185">Reference proteome</keyword>
<feature type="region of interest" description="Disordered" evidence="1">
    <location>
        <begin position="1"/>
        <end position="20"/>
    </location>
</feature>